<reference evidence="3" key="1">
    <citation type="submission" date="2007-04" db="EMBL/GenBank/DDBJ databases">
        <title>Annotation of Pediculus humanus corporis strain USDA.</title>
        <authorList>
            <person name="Kirkness E."/>
            <person name="Hannick L."/>
            <person name="Hass B."/>
            <person name="Bruggner R."/>
            <person name="Lawson D."/>
            <person name="Bidwell S."/>
            <person name="Joardar V."/>
            <person name="Caler E."/>
            <person name="Walenz B."/>
            <person name="Inman J."/>
            <person name="Schobel S."/>
            <person name="Galinsky K."/>
            <person name="Amedeo P."/>
            <person name="Strausberg R."/>
        </authorList>
    </citation>
    <scope>NUCLEOTIDE SEQUENCE</scope>
    <source>
        <strain evidence="3">USDA</strain>
    </source>
</reference>
<dbReference type="OrthoDB" id="8192501at2759"/>
<dbReference type="EMBL" id="DS234988">
    <property type="protein sequence ID" value="EEB09863.1"/>
    <property type="molecule type" value="Genomic_DNA"/>
</dbReference>
<organism>
    <name type="scientific">Pediculus humanus subsp. corporis</name>
    <name type="common">Body louse</name>
    <dbReference type="NCBI Taxonomy" id="121224"/>
    <lineage>
        <taxon>Eukaryota</taxon>
        <taxon>Metazoa</taxon>
        <taxon>Ecdysozoa</taxon>
        <taxon>Arthropoda</taxon>
        <taxon>Hexapoda</taxon>
        <taxon>Insecta</taxon>
        <taxon>Pterygota</taxon>
        <taxon>Neoptera</taxon>
        <taxon>Paraneoptera</taxon>
        <taxon>Psocodea</taxon>
        <taxon>Troctomorpha</taxon>
        <taxon>Phthiraptera</taxon>
        <taxon>Anoplura</taxon>
        <taxon>Pediculidae</taxon>
        <taxon>Pediculus</taxon>
    </lineage>
</organism>
<sequence>MEKLINIKELTPFITNLIEKIQLLDSTLATREKKINCVEEINNIVADIHKVFVSSFINVDDNENNKILKEKTERIFSRFEWNANVAVSPDEFQKHSGNIKTFMSSVLKLLGTKGCGILIIEIYLKLCSDIGYQMETMERNNQKIECNNFSALFDSIVATIHILQKYWYLTFVNSQKNLIALCLSQICKILPFLLKMIEVNNSFNAKFSLKLLNQCFNKLSKVVFNDEKKETENCDQEFLNLMNFCIKKFNNLSENFLDLKSYIENAEETIKLVKPIIDEILCYAMSIAHVTKSEIYHSVIMNSCSKVLQDFKDLNESFVQKDINKIKLNALSIGESICNVERQVNTAVLYLVLDVFSGINCPLKNLIEKCKTEMFNNNKTMDDLNNLVSEFDLQMDKIMQIGFFTISCSNNINRNLRILSCLTCLETLETELIPCLTELYIDCNPNSKSNFQYLIDFWLTELTELKILIDSIIDPAIKQIRCQIENLKNEYDSINATTVLYKIVRYSRKLLKTVKTSLKDDSDIPEGTEKLIHCVQLMLERALKRGEYLLQTVSELSLNLFELAYNENMKTQLTALIPQKDYFKLCTNSSDEKISSPTSTEILTPYINEGVLRSKKRNLFYSTPSEKEENLNENRQKNLDKIKLNWNNTPKSMKRSRCCKPLNLNLELENNIDLELTSILQNLTCLRQTLPSNTNKSIETDVNECRQKKKDAICDTDNVTQPILKSSGCCANFNSEENEKNSMDDDNLTENNITQEDENINFSDSRLRNNLLNSLDSLTKNSSLDCPKSNSECELNTFERLNDIKFVEKKIDYINNYEKKNFIP</sequence>
<dbReference type="eggNOG" id="ENOG502SBC0">
    <property type="taxonomic scope" value="Eukaryota"/>
</dbReference>
<evidence type="ECO:0000256" key="1">
    <source>
        <dbReference type="ARBA" id="ARBA00004496"/>
    </source>
</evidence>
<dbReference type="GO" id="GO:0005737">
    <property type="term" value="C:cytoplasm"/>
    <property type="evidence" value="ECO:0007669"/>
    <property type="project" value="UniProtKB-SubCell"/>
</dbReference>
<dbReference type="VEuPathDB" id="VectorBase:PHUM003050"/>
<dbReference type="EnsemblMetazoa" id="PHUM003050-RA">
    <property type="protein sequence ID" value="PHUM003050-PA"/>
    <property type="gene ID" value="PHUM003050"/>
</dbReference>
<evidence type="ECO:0000313" key="3">
    <source>
        <dbReference type="EMBL" id="EEB09863.1"/>
    </source>
</evidence>
<comment type="subcellular location">
    <subcellularLocation>
        <location evidence="1">Cytoplasm</location>
    </subcellularLocation>
</comment>
<evidence type="ECO:0000256" key="2">
    <source>
        <dbReference type="ARBA" id="ARBA00022490"/>
    </source>
</evidence>
<proteinExistence type="predicted"/>
<dbReference type="HOGENOM" id="CLU_343659_0_0_1"/>
<dbReference type="GO" id="GO:0098609">
    <property type="term" value="P:cell-cell adhesion"/>
    <property type="evidence" value="ECO:0007669"/>
    <property type="project" value="TreeGrafter"/>
</dbReference>
<dbReference type="AlphaFoldDB" id="E0V907"/>
<dbReference type="GO" id="GO:0016342">
    <property type="term" value="C:catenin complex"/>
    <property type="evidence" value="ECO:0007669"/>
    <property type="project" value="TreeGrafter"/>
</dbReference>
<dbReference type="CTD" id="8233341"/>
<dbReference type="InterPro" id="IPR036723">
    <property type="entry name" value="Alpha-catenin/vinculin-like_sf"/>
</dbReference>
<dbReference type="Proteomes" id="UP000009046">
    <property type="component" value="Unassembled WGS sequence"/>
</dbReference>
<dbReference type="PANTHER" id="PTHR18914">
    <property type="entry name" value="ALPHA CATENIN"/>
    <property type="match status" value="1"/>
</dbReference>
<dbReference type="GO" id="GO:0016477">
    <property type="term" value="P:cell migration"/>
    <property type="evidence" value="ECO:0007669"/>
    <property type="project" value="TreeGrafter"/>
</dbReference>
<reference evidence="4" key="3">
    <citation type="submission" date="2020-05" db="UniProtKB">
        <authorList>
            <consortium name="EnsemblMetazoa"/>
        </authorList>
    </citation>
    <scope>IDENTIFICATION</scope>
    <source>
        <strain evidence="4">USDA</strain>
    </source>
</reference>
<keyword evidence="5" id="KW-1185">Reference proteome</keyword>
<dbReference type="SUPFAM" id="SSF47220">
    <property type="entry name" value="alpha-catenin/vinculin-like"/>
    <property type="match status" value="1"/>
</dbReference>
<name>E0V907_PEDHC</name>
<dbReference type="Pfam" id="PF05482">
    <property type="entry name" value="Serendipity_A"/>
    <property type="match status" value="1"/>
</dbReference>
<reference evidence="3" key="2">
    <citation type="submission" date="2007-04" db="EMBL/GenBank/DDBJ databases">
        <title>The genome of the human body louse.</title>
        <authorList>
            <consortium name="The Human Body Louse Genome Consortium"/>
            <person name="Kirkness E."/>
            <person name="Walenz B."/>
            <person name="Hass B."/>
            <person name="Bruggner R."/>
            <person name="Strausberg R."/>
        </authorList>
    </citation>
    <scope>NUCLEOTIDE SEQUENCE</scope>
    <source>
        <strain evidence="3">USDA</strain>
    </source>
</reference>
<dbReference type="GeneID" id="8233341"/>
<dbReference type="InParanoid" id="E0V907"/>
<dbReference type="GO" id="GO:0051015">
    <property type="term" value="F:actin filament binding"/>
    <property type="evidence" value="ECO:0007669"/>
    <property type="project" value="InterPro"/>
</dbReference>
<dbReference type="Gene3D" id="1.20.120.810">
    <property type="entry name" value="Vinculin, Vh2 four-helix bundle"/>
    <property type="match status" value="1"/>
</dbReference>
<dbReference type="GO" id="GO:0007349">
    <property type="term" value="P:cellularization"/>
    <property type="evidence" value="ECO:0007669"/>
    <property type="project" value="InterPro"/>
</dbReference>
<accession>E0V907</accession>
<dbReference type="KEGG" id="phu:Phum_PHUM003050"/>
<dbReference type="PANTHER" id="PTHR18914:SF33">
    <property type="entry name" value="RE47911P-RELATED"/>
    <property type="match status" value="1"/>
</dbReference>
<evidence type="ECO:0000313" key="4">
    <source>
        <dbReference type="EnsemblMetazoa" id="PHUM003050-PA"/>
    </source>
</evidence>
<dbReference type="GO" id="GO:0008013">
    <property type="term" value="F:beta-catenin binding"/>
    <property type="evidence" value="ECO:0007669"/>
    <property type="project" value="TreeGrafter"/>
</dbReference>
<protein>
    <recommendedName>
        <fullName evidence="6">Serendipity locus protein alpha</fullName>
    </recommendedName>
</protein>
<evidence type="ECO:0008006" key="6">
    <source>
        <dbReference type="Google" id="ProtNLM"/>
    </source>
</evidence>
<gene>
    <name evidence="4" type="primary">8233341</name>
    <name evidence="3" type="ORF">Phum_PHUM003050</name>
</gene>
<keyword evidence="2" id="KW-0963">Cytoplasm</keyword>
<dbReference type="RefSeq" id="XP_002422601.1">
    <property type="nucleotide sequence ID" value="XM_002422556.1"/>
</dbReference>
<evidence type="ECO:0000313" key="5">
    <source>
        <dbReference type="Proteomes" id="UP000009046"/>
    </source>
</evidence>
<dbReference type="GO" id="GO:0005912">
    <property type="term" value="C:adherens junction"/>
    <property type="evidence" value="ECO:0007669"/>
    <property type="project" value="TreeGrafter"/>
</dbReference>
<dbReference type="EMBL" id="AAZO01000041">
    <property type="status" value="NOT_ANNOTATED_CDS"/>
    <property type="molecule type" value="Genomic_DNA"/>
</dbReference>
<dbReference type="InterPro" id="IPR008837">
    <property type="entry name" value="Serendipity_A"/>
</dbReference>